<reference evidence="8 9" key="2">
    <citation type="submission" date="2018-11" db="EMBL/GenBank/DDBJ databases">
        <authorList>
            <consortium name="Pathogen Informatics"/>
        </authorList>
    </citation>
    <scope>NUCLEOTIDE SEQUENCE [LARGE SCALE GENOMIC DNA]</scope>
</reference>
<evidence type="ECO:0000313" key="8">
    <source>
        <dbReference type="EMBL" id="VDN98706.1"/>
    </source>
</evidence>
<dbReference type="FunFam" id="3.40.309.10:FF:000003">
    <property type="entry name" value="Aldehyde dehydrogenase"/>
    <property type="match status" value="1"/>
</dbReference>
<dbReference type="WBParaSite" id="HNAJ_0000284901-mRNA-1">
    <property type="protein sequence ID" value="HNAJ_0000284901-mRNA-1"/>
    <property type="gene ID" value="HNAJ_0000284901"/>
</dbReference>
<dbReference type="PANTHER" id="PTHR43570">
    <property type="entry name" value="ALDEHYDE DEHYDROGENASE"/>
    <property type="match status" value="1"/>
</dbReference>
<evidence type="ECO:0000313" key="10">
    <source>
        <dbReference type="WBParaSite" id="HNAJ_0000284901-mRNA-1"/>
    </source>
</evidence>
<comment type="similarity">
    <text evidence="1 3 6">Belongs to the aldehyde dehydrogenase family.</text>
</comment>
<dbReference type="Gene3D" id="3.40.605.10">
    <property type="entry name" value="Aldehyde Dehydrogenase, Chain A, domain 1"/>
    <property type="match status" value="1"/>
</dbReference>
<dbReference type="InterPro" id="IPR029510">
    <property type="entry name" value="Ald_DH_CS_GLU"/>
</dbReference>
<dbReference type="PIRSF" id="PIRSF036492">
    <property type="entry name" value="ALDH"/>
    <property type="match status" value="1"/>
</dbReference>
<name>A0A0R3T711_RODNA</name>
<dbReference type="SUPFAM" id="SSF53720">
    <property type="entry name" value="ALDH-like"/>
    <property type="match status" value="1"/>
</dbReference>
<evidence type="ECO:0000256" key="5">
    <source>
        <dbReference type="PROSITE-ProRule" id="PRU10007"/>
    </source>
</evidence>
<evidence type="ECO:0000259" key="7">
    <source>
        <dbReference type="Pfam" id="PF00171"/>
    </source>
</evidence>
<sequence>MFDITKLKVPFVDREPSSICERKEILRRLRNFLIEKEDGLCQAINADLQKHRVEILACEILTVSRNFLSFFDQACVRRQPLGRVLVIGAWNYPINLLFLPLIGALGAGNAVVLKPSEMAPETEAFIAEHLPNYIDETVCQIFTGDAKKTMELLDTYRFDHVFYTGGEGAARSILSQVAKHLTPVTLELGGKSPVYVDETADLPLTAKRLMWAKGVNCGQTCVAPDYVLCHEKVVDKLIEECIAIVKEFYGEDMEKSESFGRIINKRHAARLLALLQNTKGKKVFGGRTDIENKFVEMTIVRNVPADDVLMGEEIFGPILPIITIGSSDEAINFVLPKPKPLSNYVFSSKKDIQDAWNCRTTSGSITFNDCIMQLVVTNLPFGGVGNSGMGRYYEEASIATFSNPRSVLNKSSVEKINNLFRYPPYTDSHEQWARWGLSKNENSCTIS</sequence>
<evidence type="ECO:0000256" key="3">
    <source>
        <dbReference type="PIRNR" id="PIRNR036492"/>
    </source>
</evidence>
<dbReference type="AlphaFoldDB" id="A0A0R3T711"/>
<dbReference type="InterPro" id="IPR016163">
    <property type="entry name" value="Ald_DH_C"/>
</dbReference>
<dbReference type="GO" id="GO:0006081">
    <property type="term" value="P:aldehyde metabolic process"/>
    <property type="evidence" value="ECO:0007669"/>
    <property type="project" value="InterPro"/>
</dbReference>
<dbReference type="PROSITE" id="PS00687">
    <property type="entry name" value="ALDEHYDE_DEHYDR_GLU"/>
    <property type="match status" value="1"/>
</dbReference>
<feature type="domain" description="Aldehyde dehydrogenase" evidence="7">
    <location>
        <begin position="20"/>
        <end position="407"/>
    </location>
</feature>
<dbReference type="Gene3D" id="3.40.309.10">
    <property type="entry name" value="Aldehyde Dehydrogenase, Chain A, domain 2"/>
    <property type="match status" value="1"/>
</dbReference>
<keyword evidence="2 3" id="KW-0560">Oxidoreductase</keyword>
<dbReference type="OrthoDB" id="440325at2759"/>
<evidence type="ECO:0000256" key="2">
    <source>
        <dbReference type="ARBA" id="ARBA00023002"/>
    </source>
</evidence>
<evidence type="ECO:0000256" key="6">
    <source>
        <dbReference type="RuleBase" id="RU003345"/>
    </source>
</evidence>
<dbReference type="PANTHER" id="PTHR43570:SF16">
    <property type="entry name" value="ALDEHYDE DEHYDROGENASE TYPE III, ISOFORM Q"/>
    <property type="match status" value="1"/>
</dbReference>
<gene>
    <name evidence="8" type="ORF">HNAJ_LOCUS2847</name>
</gene>
<keyword evidence="9" id="KW-1185">Reference proteome</keyword>
<evidence type="ECO:0000256" key="1">
    <source>
        <dbReference type="ARBA" id="ARBA00009986"/>
    </source>
</evidence>
<dbReference type="InterPro" id="IPR016162">
    <property type="entry name" value="Ald_DH_N"/>
</dbReference>
<dbReference type="GO" id="GO:0005737">
    <property type="term" value="C:cytoplasm"/>
    <property type="evidence" value="ECO:0007669"/>
    <property type="project" value="TreeGrafter"/>
</dbReference>
<dbReference type="EMBL" id="UZAE01001512">
    <property type="protein sequence ID" value="VDN98706.1"/>
    <property type="molecule type" value="Genomic_DNA"/>
</dbReference>
<evidence type="ECO:0000313" key="9">
    <source>
        <dbReference type="Proteomes" id="UP000278807"/>
    </source>
</evidence>
<accession>A0A0R3T711</accession>
<dbReference type="InterPro" id="IPR016161">
    <property type="entry name" value="Ald_DH/histidinol_DH"/>
</dbReference>
<feature type="active site" evidence="4 5">
    <location>
        <position position="187"/>
    </location>
</feature>
<dbReference type="STRING" id="102285.A0A0R3T711"/>
<dbReference type="Proteomes" id="UP000278807">
    <property type="component" value="Unassembled WGS sequence"/>
</dbReference>
<organism evidence="10">
    <name type="scientific">Rodentolepis nana</name>
    <name type="common">Dwarf tapeworm</name>
    <name type="synonym">Hymenolepis nana</name>
    <dbReference type="NCBI Taxonomy" id="102285"/>
    <lineage>
        <taxon>Eukaryota</taxon>
        <taxon>Metazoa</taxon>
        <taxon>Spiralia</taxon>
        <taxon>Lophotrochozoa</taxon>
        <taxon>Platyhelminthes</taxon>
        <taxon>Cestoda</taxon>
        <taxon>Eucestoda</taxon>
        <taxon>Cyclophyllidea</taxon>
        <taxon>Hymenolepididae</taxon>
        <taxon>Rodentolepis</taxon>
    </lineage>
</organism>
<feature type="active site" evidence="4">
    <location>
        <position position="221"/>
    </location>
</feature>
<dbReference type="InterPro" id="IPR012394">
    <property type="entry name" value="Aldehyde_DH_NAD(P)"/>
</dbReference>
<dbReference type="Pfam" id="PF00171">
    <property type="entry name" value="Aldedh"/>
    <property type="match status" value="1"/>
</dbReference>
<protein>
    <recommendedName>
        <fullName evidence="3">Aldehyde dehydrogenase</fullName>
    </recommendedName>
</protein>
<evidence type="ECO:0000256" key="4">
    <source>
        <dbReference type="PIRSR" id="PIRSR036492-1"/>
    </source>
</evidence>
<dbReference type="CDD" id="cd07087">
    <property type="entry name" value="ALDH_F3-13-14_CALDH-like"/>
    <property type="match status" value="1"/>
</dbReference>
<proteinExistence type="inferred from homology"/>
<dbReference type="InterPro" id="IPR015590">
    <property type="entry name" value="Aldehyde_DH_dom"/>
</dbReference>
<reference evidence="10" key="1">
    <citation type="submission" date="2017-02" db="UniProtKB">
        <authorList>
            <consortium name="WormBaseParasite"/>
        </authorList>
    </citation>
    <scope>IDENTIFICATION</scope>
</reference>
<dbReference type="GO" id="GO:0004029">
    <property type="term" value="F:aldehyde dehydrogenase (NAD+) activity"/>
    <property type="evidence" value="ECO:0007669"/>
    <property type="project" value="TreeGrafter"/>
</dbReference>